<evidence type="ECO:0000313" key="3">
    <source>
        <dbReference type="Proteomes" id="UP000292445"/>
    </source>
</evidence>
<name>A0A4Q7NME1_9BURK</name>
<feature type="compositionally biased region" description="Gly residues" evidence="1">
    <location>
        <begin position="136"/>
        <end position="149"/>
    </location>
</feature>
<reference evidence="2 3" key="1">
    <citation type="submission" date="2019-02" db="EMBL/GenBank/DDBJ databases">
        <title>Genomic Encyclopedia of Type Strains, Phase IV (KMG-IV): sequencing the most valuable type-strain genomes for metagenomic binning, comparative biology and taxonomic classification.</title>
        <authorList>
            <person name="Goeker M."/>
        </authorList>
    </citation>
    <scope>NUCLEOTIDE SEQUENCE [LARGE SCALE GENOMIC DNA]</scope>
    <source>
        <strain evidence="2 3">K24</strain>
    </source>
</reference>
<sequence length="149" mass="15059">MKWIAGVVVVLAVLLGIGAGYGLGQRAGFAQGKQAGKDSVTAASSTNVVNQLNTVLRGTNDLVARSNAASSQLSRLLAEAGRINSQSTEELRNALKKTAGDRLGCRYDDDVMRRLEASRIRAATAATSGTAAGVARGNGGAVSGAGGAE</sequence>
<proteinExistence type="predicted"/>
<organism evidence="2 3">
    <name type="scientific">Pigmentiphaga kullae</name>
    <dbReference type="NCBI Taxonomy" id="151784"/>
    <lineage>
        <taxon>Bacteria</taxon>
        <taxon>Pseudomonadati</taxon>
        <taxon>Pseudomonadota</taxon>
        <taxon>Betaproteobacteria</taxon>
        <taxon>Burkholderiales</taxon>
        <taxon>Alcaligenaceae</taxon>
        <taxon>Pigmentiphaga</taxon>
    </lineage>
</organism>
<evidence type="ECO:0000313" key="2">
    <source>
        <dbReference type="EMBL" id="RZS86056.1"/>
    </source>
</evidence>
<accession>A0A4Q7NME1</accession>
<evidence type="ECO:0000256" key="1">
    <source>
        <dbReference type="SAM" id="MobiDB-lite"/>
    </source>
</evidence>
<comment type="caution">
    <text evidence="2">The sequence shown here is derived from an EMBL/GenBank/DDBJ whole genome shotgun (WGS) entry which is preliminary data.</text>
</comment>
<dbReference type="Proteomes" id="UP000292445">
    <property type="component" value="Unassembled WGS sequence"/>
</dbReference>
<protein>
    <submittedName>
        <fullName evidence="2">Uncharacterized protein</fullName>
    </submittedName>
</protein>
<dbReference type="EMBL" id="SGXC01000001">
    <property type="protein sequence ID" value="RZS86056.1"/>
    <property type="molecule type" value="Genomic_DNA"/>
</dbReference>
<gene>
    <name evidence="2" type="ORF">EV675_2090</name>
</gene>
<keyword evidence="3" id="KW-1185">Reference proteome</keyword>
<dbReference type="RefSeq" id="WP_130357182.1">
    <property type="nucleotide sequence ID" value="NZ_SGXC01000001.1"/>
</dbReference>
<feature type="region of interest" description="Disordered" evidence="1">
    <location>
        <begin position="129"/>
        <end position="149"/>
    </location>
</feature>
<dbReference type="AlphaFoldDB" id="A0A4Q7NME1"/>